<gene>
    <name evidence="7" type="ORF">SARC_00349</name>
</gene>
<keyword evidence="2 6" id="KW-0378">Hydrolase</keyword>
<keyword evidence="6" id="KW-0539">Nucleus</keyword>
<dbReference type="GO" id="GO:0005634">
    <property type="term" value="C:nucleus"/>
    <property type="evidence" value="ECO:0007669"/>
    <property type="project" value="UniProtKB-SubCell"/>
</dbReference>
<evidence type="ECO:0000256" key="5">
    <source>
        <dbReference type="ARBA" id="ARBA00047460"/>
    </source>
</evidence>
<feature type="binding site" description="in other chain" evidence="6">
    <location>
        <position position="26"/>
    </location>
    <ligand>
        <name>substrate</name>
        <note>ligand shared between homodimeric partners</note>
    </ligand>
</feature>
<dbReference type="HAMAP" id="MF_03036">
    <property type="entry name" value="Nuc_phosphate_hydrolase"/>
    <property type="match status" value="1"/>
</dbReference>
<dbReference type="InterPro" id="IPR028607">
    <property type="entry name" value="DNPH1"/>
</dbReference>
<dbReference type="GO" id="GO:0009117">
    <property type="term" value="P:nucleotide metabolic process"/>
    <property type="evidence" value="ECO:0007669"/>
    <property type="project" value="UniProtKB-KW"/>
</dbReference>
<dbReference type="InterPro" id="IPR007710">
    <property type="entry name" value="Nucleoside_deoxyribTrfase"/>
</dbReference>
<evidence type="ECO:0000313" key="7">
    <source>
        <dbReference type="EMBL" id="KNC87525.1"/>
    </source>
</evidence>
<dbReference type="PANTHER" id="PTHR15364">
    <property type="entry name" value="2'-DEOXYNUCLEOSIDE 5'-PHOSPHATE N-HYDROLASE 1"/>
    <property type="match status" value="1"/>
</dbReference>
<name>A0A0L0GES6_9EUKA</name>
<organism evidence="7 8">
    <name type="scientific">Sphaeroforma arctica JP610</name>
    <dbReference type="NCBI Taxonomy" id="667725"/>
    <lineage>
        <taxon>Eukaryota</taxon>
        <taxon>Ichthyosporea</taxon>
        <taxon>Ichthyophonida</taxon>
        <taxon>Sphaeroforma</taxon>
    </lineage>
</organism>
<dbReference type="OrthoDB" id="18087at2759"/>
<dbReference type="AlphaFoldDB" id="A0A0L0GES6"/>
<dbReference type="eggNOG" id="ENOG502S2J2">
    <property type="taxonomic scope" value="Eukaryota"/>
</dbReference>
<dbReference type="GeneID" id="25900853"/>
<comment type="function">
    <text evidence="6">Catalyzes the cleavage of the N-glycosidic bond of deoxyribonucleoside 5'-monophosphates to yield deoxyribose 5-phosphate and a purine or pyrimidine base.</text>
</comment>
<keyword evidence="3 6" id="KW-0546">Nucleotide metabolism</keyword>
<evidence type="ECO:0000256" key="2">
    <source>
        <dbReference type="ARBA" id="ARBA00022801"/>
    </source>
</evidence>
<proteinExistence type="inferred from homology"/>
<comment type="catalytic activity">
    <reaction evidence="6">
        <text>a pyrimidine 2'-deoxyribonucleoside 5'-phosphate + H2O = a pyrimidine nucleobase + 2-deoxy-D-ribose 5-phosphate</text>
        <dbReference type="Rhea" id="RHEA:57852"/>
        <dbReference type="ChEBI" id="CHEBI:15377"/>
        <dbReference type="ChEBI" id="CHEBI:26432"/>
        <dbReference type="ChEBI" id="CHEBI:62877"/>
        <dbReference type="ChEBI" id="CHEBI:142209"/>
    </reaction>
</comment>
<comment type="similarity">
    <text evidence="6">Belongs to the 2'-deoxynucleoside 5'-phosphate N-hydrolase 1 family.</text>
</comment>
<evidence type="ECO:0000256" key="1">
    <source>
        <dbReference type="ARBA" id="ARBA00011407"/>
    </source>
</evidence>
<keyword evidence="6" id="KW-0963">Cytoplasm</keyword>
<comment type="subunit">
    <text evidence="1 6">Monomer and homodimer.</text>
</comment>
<sequence>MSTPEKKARIYFAGSIRGGREDLEIYKELITYLQTKGTVLTEHIGLDDLDDLNKEKKRTDVDIWERDMEWLYSCDVIVAEVTRPSLGVGYELGIAEKIRKRVILLFRDDTGKQCSAMLTGNAHFKERITYTKVATACEQLDALL</sequence>
<evidence type="ECO:0000256" key="4">
    <source>
        <dbReference type="ARBA" id="ARBA00023295"/>
    </source>
</evidence>
<dbReference type="EC" id="3.2.2.-" evidence="6"/>
<evidence type="ECO:0000313" key="8">
    <source>
        <dbReference type="Proteomes" id="UP000054560"/>
    </source>
</evidence>
<evidence type="ECO:0000256" key="6">
    <source>
        <dbReference type="HAMAP-Rule" id="MF_03036"/>
    </source>
</evidence>
<dbReference type="Pfam" id="PF05014">
    <property type="entry name" value="Nuc_deoxyrib_tr"/>
    <property type="match status" value="1"/>
</dbReference>
<dbReference type="GO" id="GO:0070694">
    <property type="term" value="F:5-hydroxymethyl-dUMP N-hydrolase activity"/>
    <property type="evidence" value="ECO:0007669"/>
    <property type="project" value="InterPro"/>
</dbReference>
<dbReference type="GO" id="GO:0009116">
    <property type="term" value="P:nucleoside metabolic process"/>
    <property type="evidence" value="ECO:0007669"/>
    <property type="project" value="UniProtKB-UniRule"/>
</dbReference>
<dbReference type="SUPFAM" id="SSF52309">
    <property type="entry name" value="N-(deoxy)ribosyltransferase-like"/>
    <property type="match status" value="1"/>
</dbReference>
<protein>
    <recommendedName>
        <fullName evidence="6">Putative 2'-deoxynucleoside 5'-phosphate N-hydrolase 1</fullName>
        <ecNumber evidence="6">3.2.2.-</ecNumber>
    </recommendedName>
</protein>
<reference evidence="7 8" key="1">
    <citation type="submission" date="2011-02" db="EMBL/GenBank/DDBJ databases">
        <title>The Genome Sequence of Sphaeroforma arctica JP610.</title>
        <authorList>
            <consortium name="The Broad Institute Genome Sequencing Platform"/>
            <person name="Russ C."/>
            <person name="Cuomo C."/>
            <person name="Young S.K."/>
            <person name="Zeng Q."/>
            <person name="Gargeya S."/>
            <person name="Alvarado L."/>
            <person name="Berlin A."/>
            <person name="Chapman S.B."/>
            <person name="Chen Z."/>
            <person name="Freedman E."/>
            <person name="Gellesch M."/>
            <person name="Goldberg J."/>
            <person name="Griggs A."/>
            <person name="Gujja S."/>
            <person name="Heilman E."/>
            <person name="Heiman D."/>
            <person name="Howarth C."/>
            <person name="Mehta T."/>
            <person name="Neiman D."/>
            <person name="Pearson M."/>
            <person name="Roberts A."/>
            <person name="Saif S."/>
            <person name="Shea T."/>
            <person name="Shenoy N."/>
            <person name="Sisk P."/>
            <person name="Stolte C."/>
            <person name="Sykes S."/>
            <person name="White J."/>
            <person name="Yandava C."/>
            <person name="Burger G."/>
            <person name="Gray M.W."/>
            <person name="Holland P.W.H."/>
            <person name="King N."/>
            <person name="Lang F.B.F."/>
            <person name="Roger A.J."/>
            <person name="Ruiz-Trillo I."/>
            <person name="Haas B."/>
            <person name="Nusbaum C."/>
            <person name="Birren B."/>
        </authorList>
    </citation>
    <scope>NUCLEOTIDE SEQUENCE [LARGE SCALE GENOMIC DNA]</scope>
    <source>
        <strain evidence="7 8">JP610</strain>
    </source>
</reference>
<accession>A0A0L0GES6</accession>
<evidence type="ECO:0000256" key="3">
    <source>
        <dbReference type="ARBA" id="ARBA00023080"/>
    </source>
</evidence>
<dbReference type="RefSeq" id="XP_014161427.1">
    <property type="nucleotide sequence ID" value="XM_014305952.1"/>
</dbReference>
<keyword evidence="4 6" id="KW-0326">Glycosidase</keyword>
<comment type="subcellular location">
    <subcellularLocation>
        <location evidence="6">Cytoplasm</location>
    </subcellularLocation>
    <subcellularLocation>
        <location evidence="6">Nucleus</location>
    </subcellularLocation>
</comment>
<dbReference type="GO" id="GO:0009159">
    <property type="term" value="P:deoxyribonucleoside monophosphate catabolic process"/>
    <property type="evidence" value="ECO:0007669"/>
    <property type="project" value="InterPro"/>
</dbReference>
<comment type="catalytic activity">
    <reaction evidence="6">
        <text>a purine 2'-deoxyribonucleoside 5'-phosphate + H2O = a purine nucleobase + 2-deoxy-D-ribose 5-phosphate</text>
        <dbReference type="Rhea" id="RHEA:51132"/>
        <dbReference type="ChEBI" id="CHEBI:15377"/>
        <dbReference type="ChEBI" id="CHEBI:26386"/>
        <dbReference type="ChEBI" id="CHEBI:62877"/>
        <dbReference type="ChEBI" id="CHEBI:142198"/>
    </reaction>
</comment>
<comment type="caution">
    <text evidence="6">Lacks conserved residue(s) required for the propagation of feature annotation.</text>
</comment>
<dbReference type="GO" id="GO:0005737">
    <property type="term" value="C:cytoplasm"/>
    <property type="evidence" value="ECO:0007669"/>
    <property type="project" value="UniProtKB-SubCell"/>
</dbReference>
<dbReference type="Proteomes" id="UP000054560">
    <property type="component" value="Unassembled WGS sequence"/>
</dbReference>
<feature type="binding site" description="in other chain" evidence="6">
    <location>
        <position position="91"/>
    </location>
    <ligand>
        <name>substrate</name>
        <note>ligand shared between homodimeric partners</note>
    </ligand>
</feature>
<feature type="binding site" evidence="6">
    <location>
        <begin position="115"/>
        <end position="117"/>
    </location>
    <ligand>
        <name>substrate</name>
        <note>ligand shared between homodimeric partners</note>
    </ligand>
</feature>
<dbReference type="InterPro" id="IPR051239">
    <property type="entry name" value="2'-dNMP_N-hydrolase"/>
</dbReference>
<keyword evidence="8" id="KW-1185">Reference proteome</keyword>
<dbReference type="Gene3D" id="3.40.50.450">
    <property type="match status" value="1"/>
</dbReference>
<comment type="catalytic activity">
    <reaction evidence="5">
        <text>5-hydroxymethyl-dUMP + H2O = 5-hydroxymethyluracil + 2-deoxy-D-ribose 5-phosphate</text>
        <dbReference type="Rhea" id="RHEA:77099"/>
        <dbReference type="ChEBI" id="CHEBI:15377"/>
        <dbReference type="ChEBI" id="CHEBI:16964"/>
        <dbReference type="ChEBI" id="CHEBI:62877"/>
        <dbReference type="ChEBI" id="CHEBI:90409"/>
    </reaction>
    <physiologicalReaction direction="left-to-right" evidence="5">
        <dbReference type="Rhea" id="RHEA:77100"/>
    </physiologicalReaction>
</comment>
<dbReference type="EMBL" id="KQ241606">
    <property type="protein sequence ID" value="KNC87525.1"/>
    <property type="molecule type" value="Genomic_DNA"/>
</dbReference>
<dbReference type="PANTHER" id="PTHR15364:SF0">
    <property type="entry name" value="2'-DEOXYNUCLEOSIDE 5'-PHOSPHATE N-HYDROLASE 1"/>
    <property type="match status" value="1"/>
</dbReference>